<evidence type="ECO:0000259" key="5">
    <source>
        <dbReference type="Pfam" id="PF01168"/>
    </source>
</evidence>
<comment type="similarity">
    <text evidence="2 4">Belongs to the pyridoxal phosphate-binding protein YggS/PROSC family.</text>
</comment>
<feature type="domain" description="Alanine racemase N-terminal" evidence="5">
    <location>
        <begin position="30"/>
        <end position="228"/>
    </location>
</feature>
<feature type="modified residue" description="N6-(pyridoxal phosphate)lysine" evidence="2 3">
    <location>
        <position position="39"/>
    </location>
</feature>
<evidence type="ECO:0000256" key="2">
    <source>
        <dbReference type="HAMAP-Rule" id="MF_02087"/>
    </source>
</evidence>
<name>A0A2N6SQD2_9LACT</name>
<dbReference type="PIRSF" id="PIRSF004848">
    <property type="entry name" value="YBL036c_PLPDEIII"/>
    <property type="match status" value="1"/>
</dbReference>
<protein>
    <recommendedName>
        <fullName evidence="2">Pyridoxal phosphate homeostasis protein</fullName>
        <shortName evidence="2">PLP homeostasis protein</shortName>
    </recommendedName>
</protein>
<dbReference type="Proteomes" id="UP000235682">
    <property type="component" value="Unassembled WGS sequence"/>
</dbReference>
<dbReference type="HAMAP" id="MF_02087">
    <property type="entry name" value="PLP_homeostasis"/>
    <property type="match status" value="1"/>
</dbReference>
<keyword evidence="7" id="KW-1185">Reference proteome</keyword>
<dbReference type="NCBIfam" id="TIGR00044">
    <property type="entry name" value="YggS family pyridoxal phosphate-dependent enzyme"/>
    <property type="match status" value="1"/>
</dbReference>
<dbReference type="GO" id="GO:0030170">
    <property type="term" value="F:pyridoxal phosphate binding"/>
    <property type="evidence" value="ECO:0007669"/>
    <property type="project" value="UniProtKB-UniRule"/>
</dbReference>
<evidence type="ECO:0000256" key="3">
    <source>
        <dbReference type="PIRSR" id="PIRSR004848-1"/>
    </source>
</evidence>
<dbReference type="Gene3D" id="3.20.20.10">
    <property type="entry name" value="Alanine racemase"/>
    <property type="match status" value="1"/>
</dbReference>
<proteinExistence type="inferred from homology"/>
<dbReference type="SUPFAM" id="SSF51419">
    <property type="entry name" value="PLP-binding barrel"/>
    <property type="match status" value="1"/>
</dbReference>
<evidence type="ECO:0000313" key="6">
    <source>
        <dbReference type="EMBL" id="PMC59275.1"/>
    </source>
</evidence>
<dbReference type="STRING" id="84521.SAMN04487994_103119"/>
<comment type="caution">
    <text evidence="6">The sequence shown here is derived from an EMBL/GenBank/DDBJ whole genome shotgun (WGS) entry which is preliminary data.</text>
</comment>
<evidence type="ECO:0000256" key="1">
    <source>
        <dbReference type="ARBA" id="ARBA00022898"/>
    </source>
</evidence>
<comment type="cofactor">
    <cofactor evidence="3">
        <name>pyridoxal 5'-phosphate</name>
        <dbReference type="ChEBI" id="CHEBI:597326"/>
    </cofactor>
</comment>
<sequence length="230" mass="26540">MSKQQLQENLNHIEELIQEATKKRQINQSKPVKLVAVTKYTTPEMMEKLYDLGVRDFGENRNKQLLERMDHFKEQTDIVWHFIGNLQTRQVRTIINDIDYLHSLDRMRLANEIQKRATQPVKCFLQLNISKEESKTGFAVEELDSVIKQLADFDKIQIVGLMTMAPYDAQPNELKAIFNQLAYLQQQIQALNLPYAPCDELSMGMSGDFVYGIEEGATVIRVGSALFKEN</sequence>
<keyword evidence="1 2" id="KW-0663">Pyridoxal phosphate</keyword>
<evidence type="ECO:0000256" key="4">
    <source>
        <dbReference type="RuleBase" id="RU004514"/>
    </source>
</evidence>
<dbReference type="FunFam" id="3.20.20.10:FF:000011">
    <property type="entry name" value="Pyridoxal phosphate homeostasis protein"/>
    <property type="match status" value="1"/>
</dbReference>
<dbReference type="AlphaFoldDB" id="A0A2N6SQD2"/>
<dbReference type="OrthoDB" id="9804072at2"/>
<reference evidence="6 7" key="1">
    <citation type="submission" date="2017-09" db="EMBL/GenBank/DDBJ databases">
        <title>Bacterial strain isolated from the female urinary microbiota.</title>
        <authorList>
            <person name="Thomas-White K."/>
            <person name="Kumar N."/>
            <person name="Forster S."/>
            <person name="Putonti C."/>
            <person name="Lawley T."/>
            <person name="Wolfe A.J."/>
        </authorList>
    </citation>
    <scope>NUCLEOTIDE SEQUENCE [LARGE SCALE GENOMIC DNA]</scope>
    <source>
        <strain evidence="6 7">UMB0852</strain>
    </source>
</reference>
<dbReference type="InterPro" id="IPR029066">
    <property type="entry name" value="PLP-binding_barrel"/>
</dbReference>
<dbReference type="InterPro" id="IPR011078">
    <property type="entry name" value="PyrdxlP_homeostasis"/>
</dbReference>
<dbReference type="InterPro" id="IPR001608">
    <property type="entry name" value="Ala_racemase_N"/>
</dbReference>
<dbReference type="Pfam" id="PF01168">
    <property type="entry name" value="Ala_racemase_N"/>
    <property type="match status" value="1"/>
</dbReference>
<dbReference type="PANTHER" id="PTHR10146:SF14">
    <property type="entry name" value="PYRIDOXAL PHOSPHATE HOMEOSTASIS PROTEIN"/>
    <property type="match status" value="1"/>
</dbReference>
<dbReference type="PANTHER" id="PTHR10146">
    <property type="entry name" value="PROLINE SYNTHETASE CO-TRANSCRIBED BACTERIAL HOMOLOG PROTEIN"/>
    <property type="match status" value="1"/>
</dbReference>
<comment type="function">
    <text evidence="2">Pyridoxal 5'-phosphate (PLP)-binding protein, which is involved in PLP homeostasis.</text>
</comment>
<organism evidence="6 7">
    <name type="scientific">Dolosicoccus paucivorans</name>
    <dbReference type="NCBI Taxonomy" id="84521"/>
    <lineage>
        <taxon>Bacteria</taxon>
        <taxon>Bacillati</taxon>
        <taxon>Bacillota</taxon>
        <taxon>Bacilli</taxon>
        <taxon>Lactobacillales</taxon>
        <taxon>Aerococcaceae</taxon>
        <taxon>Dolosicoccus</taxon>
    </lineage>
</organism>
<dbReference type="CDD" id="cd00635">
    <property type="entry name" value="PLPDE_III_YBL036c_like"/>
    <property type="match status" value="1"/>
</dbReference>
<dbReference type="EMBL" id="PNHE01000001">
    <property type="protein sequence ID" value="PMC59275.1"/>
    <property type="molecule type" value="Genomic_DNA"/>
</dbReference>
<gene>
    <name evidence="6" type="ORF">CJ205_00195</name>
</gene>
<accession>A0A2N6SQD2</accession>
<evidence type="ECO:0000313" key="7">
    <source>
        <dbReference type="Proteomes" id="UP000235682"/>
    </source>
</evidence>